<dbReference type="InterPro" id="IPR007167">
    <property type="entry name" value="Fe-transptr_FeoA-like"/>
</dbReference>
<reference evidence="2" key="1">
    <citation type="submission" date="2020-07" db="EMBL/GenBank/DDBJ databases">
        <authorList>
            <person name="Pettersson B.M.F."/>
            <person name="Behra P.R.K."/>
            <person name="Ramesh M."/>
            <person name="Das S."/>
            <person name="Dasgupta S."/>
            <person name="Kirsebom L.A."/>
        </authorList>
    </citation>
    <scope>NUCLEOTIDE SEQUENCE</scope>
    <source>
        <strain evidence="2">DSM 45406</strain>
    </source>
</reference>
<dbReference type="GO" id="GO:0046914">
    <property type="term" value="F:transition metal ion binding"/>
    <property type="evidence" value="ECO:0007669"/>
    <property type="project" value="InterPro"/>
</dbReference>
<evidence type="ECO:0000313" key="3">
    <source>
        <dbReference type="Proteomes" id="UP001140272"/>
    </source>
</evidence>
<name>A0A9X3BP21_9MYCO</name>
<feature type="domain" description="Ferrous iron transporter FeoA-like" evidence="1">
    <location>
        <begin position="44"/>
        <end position="102"/>
    </location>
</feature>
<dbReference type="EMBL" id="JACKRN010000427">
    <property type="protein sequence ID" value="MCV7071007.1"/>
    <property type="molecule type" value="Genomic_DNA"/>
</dbReference>
<sequence>IAPGRAGARPAPPARDRTWPARVAARPRTRLASATWRGARRRPRDLLRYFDTVGISLDSHVRVVARRDFAGMISVAVRRPGAGGAAEITVDLGSPAAEAIWVVA</sequence>
<dbReference type="AlphaFoldDB" id="A0A9X3BP21"/>
<accession>A0A9X3BP21</accession>
<proteinExistence type="predicted"/>
<comment type="caution">
    <text evidence="2">The sequence shown here is derived from an EMBL/GenBank/DDBJ whole genome shotgun (WGS) entry which is preliminary data.</text>
</comment>
<dbReference type="Proteomes" id="UP001140272">
    <property type="component" value="Unassembled WGS sequence"/>
</dbReference>
<evidence type="ECO:0000313" key="2">
    <source>
        <dbReference type="EMBL" id="MCV7071007.1"/>
    </source>
</evidence>
<organism evidence="2 3">
    <name type="scientific">Mycolicibacterium rufum</name>
    <dbReference type="NCBI Taxonomy" id="318424"/>
    <lineage>
        <taxon>Bacteria</taxon>
        <taxon>Bacillati</taxon>
        <taxon>Actinomycetota</taxon>
        <taxon>Actinomycetes</taxon>
        <taxon>Mycobacteriales</taxon>
        <taxon>Mycobacteriaceae</taxon>
        <taxon>Mycolicibacterium</taxon>
    </lineage>
</organism>
<dbReference type="Pfam" id="PF04023">
    <property type="entry name" value="FeoA"/>
    <property type="match status" value="1"/>
</dbReference>
<reference evidence="2" key="2">
    <citation type="journal article" date="2022" name="BMC Genomics">
        <title>Comparative genome analysis of mycobacteria focusing on tRNA and non-coding RNA.</title>
        <authorList>
            <person name="Behra P.R.K."/>
            <person name="Pettersson B.M.F."/>
            <person name="Ramesh M."/>
            <person name="Das S."/>
            <person name="Dasgupta S."/>
            <person name="Kirsebom L.A."/>
        </authorList>
    </citation>
    <scope>NUCLEOTIDE SEQUENCE</scope>
    <source>
        <strain evidence="2">DSM 45406</strain>
    </source>
</reference>
<feature type="non-terminal residue" evidence="2">
    <location>
        <position position="1"/>
    </location>
</feature>
<evidence type="ECO:0000259" key="1">
    <source>
        <dbReference type="Pfam" id="PF04023"/>
    </source>
</evidence>
<gene>
    <name evidence="2" type="ORF">H7H73_11805</name>
</gene>
<protein>
    <submittedName>
        <fullName evidence="2">Ferrous iron transport protein A</fullName>
    </submittedName>
</protein>